<dbReference type="CTD" id="374383"/>
<evidence type="ECO:0000313" key="7">
    <source>
        <dbReference type="RefSeq" id="XP_012979605.1"/>
    </source>
</evidence>
<feature type="region of interest" description="Disordered" evidence="3">
    <location>
        <begin position="1"/>
        <end position="51"/>
    </location>
</feature>
<dbReference type="InterPro" id="IPR013783">
    <property type="entry name" value="Ig-like_fold"/>
</dbReference>
<dbReference type="SUPFAM" id="SSF48726">
    <property type="entry name" value="Immunoglobulin"/>
    <property type="match status" value="2"/>
</dbReference>
<dbReference type="SMART" id="SM00407">
    <property type="entry name" value="IGc1"/>
    <property type="match status" value="1"/>
</dbReference>
<protein>
    <submittedName>
        <fullName evidence="7">Natural cytotoxicity triggering receptor 3 ligand 1 isoform X1</fullName>
    </submittedName>
</protein>
<feature type="transmembrane region" description="Helical" evidence="4">
    <location>
        <begin position="307"/>
        <end position="328"/>
    </location>
</feature>
<organism evidence="6 7">
    <name type="scientific">Mesocricetus auratus</name>
    <name type="common">Golden hamster</name>
    <dbReference type="NCBI Taxonomy" id="10036"/>
    <lineage>
        <taxon>Eukaryota</taxon>
        <taxon>Metazoa</taxon>
        <taxon>Chordata</taxon>
        <taxon>Craniata</taxon>
        <taxon>Vertebrata</taxon>
        <taxon>Euteleostomi</taxon>
        <taxon>Mammalia</taxon>
        <taxon>Eutheria</taxon>
        <taxon>Euarchontoglires</taxon>
        <taxon>Glires</taxon>
        <taxon>Rodentia</taxon>
        <taxon>Myomorpha</taxon>
        <taxon>Muroidea</taxon>
        <taxon>Cricetidae</taxon>
        <taxon>Cricetinae</taxon>
        <taxon>Mesocricetus</taxon>
    </lineage>
</organism>
<keyword evidence="1" id="KW-1015">Disulfide bond</keyword>
<evidence type="ECO:0000256" key="3">
    <source>
        <dbReference type="SAM" id="MobiDB-lite"/>
    </source>
</evidence>
<keyword evidence="6" id="KW-1185">Reference proteome</keyword>
<sequence length="347" mass="37582">MTSQSCQRGPESAHMPHRGPCHTALRSPGSSPCGCGLRPPKTRGGHGKPVKSSTAGSSWAAACLAVLLGLLWLQHVPVAGVLEVKTAETTQVVSLHDNVTVLCEIPGSPRLDITTVGIIWSLKNERNESEVPIYEFYGNHLKVLRPGANVSLLGLERGDASLHLPSIKLSEAGEYRCKLVVTPEKAEGTARIDVVADPALELFVEPATQRNGERLICKLDGFYPEAFDIQWERRALKDSHFQVITEGIITGPTVRNDDGTFSVTSSLVLKPALEDHEVIYYCVVSHRSFHVPKKLNVTLPKKGSVEIYVTIVGPCVLLGVVLILTKVFCPWTCCDQGAACHLAGTLK</sequence>
<keyword evidence="2" id="KW-0325">Glycoprotein</keyword>
<dbReference type="Pfam" id="PF07654">
    <property type="entry name" value="C1-set"/>
    <property type="match status" value="1"/>
</dbReference>
<reference evidence="7" key="1">
    <citation type="submission" date="2025-08" db="UniProtKB">
        <authorList>
            <consortium name="RefSeq"/>
        </authorList>
    </citation>
    <scope>IDENTIFICATION</scope>
    <source>
        <tissue evidence="7">Liver</tissue>
    </source>
</reference>
<evidence type="ECO:0000256" key="4">
    <source>
        <dbReference type="SAM" id="Phobius"/>
    </source>
</evidence>
<dbReference type="Pfam" id="PF07686">
    <property type="entry name" value="V-set"/>
    <property type="match status" value="1"/>
</dbReference>
<dbReference type="InterPro" id="IPR051755">
    <property type="entry name" value="Ig-like_CS_Receptor"/>
</dbReference>
<dbReference type="RefSeq" id="XP_012979605.1">
    <property type="nucleotide sequence ID" value="XM_013124151.3"/>
</dbReference>
<feature type="compositionally biased region" description="Basic residues" evidence="3">
    <location>
        <begin position="40"/>
        <end position="49"/>
    </location>
</feature>
<dbReference type="PANTHER" id="PTHR19971">
    <property type="entry name" value="SIGNAL-REGULATORY PROTEIN BETA"/>
    <property type="match status" value="1"/>
</dbReference>
<dbReference type="InterPro" id="IPR003006">
    <property type="entry name" value="Ig/MHC_CS"/>
</dbReference>
<proteinExistence type="predicted"/>
<evidence type="ECO:0000256" key="1">
    <source>
        <dbReference type="ARBA" id="ARBA00023157"/>
    </source>
</evidence>
<dbReference type="Proteomes" id="UP000886700">
    <property type="component" value="Unplaced"/>
</dbReference>
<keyword evidence="4" id="KW-1133">Transmembrane helix</keyword>
<evidence type="ECO:0000259" key="5">
    <source>
        <dbReference type="PROSITE" id="PS50835"/>
    </source>
</evidence>
<dbReference type="InterPro" id="IPR036179">
    <property type="entry name" value="Ig-like_dom_sf"/>
</dbReference>
<gene>
    <name evidence="7" type="primary">Ncr3lg1</name>
</gene>
<dbReference type="AlphaFoldDB" id="A0A1U8CM49"/>
<dbReference type="OrthoDB" id="9983389at2759"/>
<name>A0A1U8CM49_MESAU</name>
<dbReference type="PROSITE" id="PS50835">
    <property type="entry name" value="IG_LIKE"/>
    <property type="match status" value="2"/>
</dbReference>
<dbReference type="PROSITE" id="PS00290">
    <property type="entry name" value="IG_MHC"/>
    <property type="match status" value="1"/>
</dbReference>
<keyword evidence="4" id="KW-0812">Transmembrane</keyword>
<dbReference type="CDD" id="cd00098">
    <property type="entry name" value="IgC1"/>
    <property type="match status" value="1"/>
</dbReference>
<dbReference type="KEGG" id="maua:106022388"/>
<dbReference type="InterPro" id="IPR013106">
    <property type="entry name" value="Ig_V-set"/>
</dbReference>
<keyword evidence="7" id="KW-0675">Receptor</keyword>
<evidence type="ECO:0000256" key="2">
    <source>
        <dbReference type="ARBA" id="ARBA00023180"/>
    </source>
</evidence>
<feature type="domain" description="Ig-like" evidence="5">
    <location>
        <begin position="77"/>
        <end position="193"/>
    </location>
</feature>
<keyword evidence="4" id="KW-0472">Membrane</keyword>
<dbReference type="Gene3D" id="2.60.40.10">
    <property type="entry name" value="Immunoglobulins"/>
    <property type="match status" value="2"/>
</dbReference>
<dbReference type="InterPro" id="IPR007110">
    <property type="entry name" value="Ig-like_dom"/>
</dbReference>
<dbReference type="SMART" id="SM00409">
    <property type="entry name" value="IG"/>
    <property type="match status" value="2"/>
</dbReference>
<dbReference type="InterPro" id="IPR003597">
    <property type="entry name" value="Ig_C1-set"/>
</dbReference>
<dbReference type="InterPro" id="IPR003599">
    <property type="entry name" value="Ig_sub"/>
</dbReference>
<feature type="domain" description="Ig-like" evidence="5">
    <location>
        <begin position="198"/>
        <end position="298"/>
    </location>
</feature>
<accession>A0A1U8CM49</accession>
<evidence type="ECO:0000313" key="6">
    <source>
        <dbReference type="Proteomes" id="UP000886700"/>
    </source>
</evidence>
<dbReference type="GeneID" id="106022388"/>